<sequence>MEFSLGSWPKSPSPFFSNLEDMELLFASAEQTEIGAGFFKNFTSLKLERLLLFTYKSLNLNVAADLQENFPSLSHLYIDGCFMEKEELSEHTPKFEKLELLDIPANGILLDKQLAHYFGKPSDLPHLKNLALTKLPTVVGQPSFIFDNAWPNLTILNAQVDSLLSMEQIINLKSITSLHLTFTTEESTGIIFNLLTNLVHLKSICFSGKLCDAAFDFQPPNNGITSVELNSRADFGPFLIGWMVSLSSLEDLKLPRIRVQLPPGFILPFGIHFPKLSSARVFKENLEFNSWVIHSSPKLRNLKFSS</sequence>
<evidence type="ECO:0000313" key="1">
    <source>
        <dbReference type="EMBL" id="KAJ9077340.1"/>
    </source>
</evidence>
<keyword evidence="2" id="KW-1185">Reference proteome</keyword>
<reference evidence="1" key="1">
    <citation type="submission" date="2022-04" db="EMBL/GenBank/DDBJ databases">
        <title>Genome of the entomopathogenic fungus Entomophthora muscae.</title>
        <authorList>
            <person name="Elya C."/>
            <person name="Lovett B.R."/>
            <person name="Lee E."/>
            <person name="Macias A.M."/>
            <person name="Hajek A.E."/>
            <person name="De Bivort B.L."/>
            <person name="Kasson M.T."/>
            <person name="De Fine Licht H.H."/>
            <person name="Stajich J.E."/>
        </authorList>
    </citation>
    <scope>NUCLEOTIDE SEQUENCE</scope>
    <source>
        <strain evidence="1">Berkeley</strain>
    </source>
</reference>
<name>A0ACC2TS71_9FUNG</name>
<gene>
    <name evidence="1" type="ORF">DSO57_1017657</name>
</gene>
<proteinExistence type="predicted"/>
<accession>A0ACC2TS71</accession>
<evidence type="ECO:0000313" key="2">
    <source>
        <dbReference type="Proteomes" id="UP001165960"/>
    </source>
</evidence>
<organism evidence="1 2">
    <name type="scientific">Entomophthora muscae</name>
    <dbReference type="NCBI Taxonomy" id="34485"/>
    <lineage>
        <taxon>Eukaryota</taxon>
        <taxon>Fungi</taxon>
        <taxon>Fungi incertae sedis</taxon>
        <taxon>Zoopagomycota</taxon>
        <taxon>Entomophthoromycotina</taxon>
        <taxon>Entomophthoromycetes</taxon>
        <taxon>Entomophthorales</taxon>
        <taxon>Entomophthoraceae</taxon>
        <taxon>Entomophthora</taxon>
    </lineage>
</organism>
<dbReference type="Proteomes" id="UP001165960">
    <property type="component" value="Unassembled WGS sequence"/>
</dbReference>
<protein>
    <submittedName>
        <fullName evidence="1">Uncharacterized protein</fullName>
    </submittedName>
</protein>
<comment type="caution">
    <text evidence="1">The sequence shown here is derived from an EMBL/GenBank/DDBJ whole genome shotgun (WGS) entry which is preliminary data.</text>
</comment>
<dbReference type="EMBL" id="QTSX02002204">
    <property type="protein sequence ID" value="KAJ9077340.1"/>
    <property type="molecule type" value="Genomic_DNA"/>
</dbReference>